<dbReference type="Gene3D" id="2.170.130.10">
    <property type="entry name" value="TonB-dependent receptor, plug domain"/>
    <property type="match status" value="1"/>
</dbReference>
<dbReference type="GO" id="GO:0044718">
    <property type="term" value="P:siderophore transmembrane transport"/>
    <property type="evidence" value="ECO:0007669"/>
    <property type="project" value="TreeGrafter"/>
</dbReference>
<dbReference type="InterPro" id="IPR037066">
    <property type="entry name" value="Plug_dom_sf"/>
</dbReference>
<evidence type="ECO:0000256" key="2">
    <source>
        <dbReference type="ARBA" id="ARBA00022448"/>
    </source>
</evidence>
<keyword evidence="4 8" id="KW-0812">Transmembrane</keyword>
<dbReference type="AlphaFoldDB" id="A0A9E8SLG8"/>
<keyword evidence="11" id="KW-1185">Reference proteome</keyword>
<evidence type="ECO:0000256" key="8">
    <source>
        <dbReference type="PROSITE-ProRule" id="PRU01360"/>
    </source>
</evidence>
<proteinExistence type="inferred from homology"/>
<keyword evidence="6 8" id="KW-0472">Membrane</keyword>
<evidence type="ECO:0000256" key="3">
    <source>
        <dbReference type="ARBA" id="ARBA00022452"/>
    </source>
</evidence>
<dbReference type="InterPro" id="IPR039426">
    <property type="entry name" value="TonB-dep_rcpt-like"/>
</dbReference>
<evidence type="ECO:0000256" key="4">
    <source>
        <dbReference type="ARBA" id="ARBA00022692"/>
    </source>
</evidence>
<dbReference type="GO" id="GO:0009279">
    <property type="term" value="C:cell outer membrane"/>
    <property type="evidence" value="ECO:0007669"/>
    <property type="project" value="UniProtKB-SubCell"/>
</dbReference>
<sequence length="775" mass="86916">MRIVFLLYMCMLAPEIGFGQSFTFSGTVKNEEGNALPFVSISLNNTKYETASEADGTFRLLNIPAGNYKLVVSHAGFKTFEKEIKISGSDMVGDLILIADAKDLDTVLIKAEKQSRVQEMRPITISSVEVKNVVSQNVLITDIIDRLSGVRIRRSSSLGEPSDISINGLRGNAVRVYIDGLPMEFIYPNFDISTLPIGNLKRIDVYKGVLPVDVGTDALGGGINLVTEQKSYNSLRASYNVGSYNTHLGDFALGLANKKNYFVHVTGAVNYSDNSYGMDARIFEDGNRIKRIKRFHDQYKIFFGGVTVGTHSKLWADELKFSVNVSGGNKELQNGARVSGTAFGEARYKAENLTAVLKYEKSFWKQRALFSTAANYSNQTLNYVDTTRNVYSWSGKVIGRKQSPGEYYEANSDTYIHGWINRSSFTFKISPDHKLLFSNLYARQKLTGIDYLEADPMQDYLRIPQYLAKNVAGAQYEGLFLNRLTFSAAIKRYDYMLDGAENNTFELVKKKDGIWGWNTAMKYDIAEGIFTRASVEKGYLIPQFAQFVGNGADIVRNTDLLPESSDNLNIGVVISKPVSKILNIATNINGFYRSQHDIIFIGNGVIRRYDNADQVRTLGVEGDLALTFKNAFSLKTNLTFLRKTFTKMKLAESQFLVGTDFPNNPNFYGNSEFSWQKQGLLKTDDRFRAYLFYNYIAPFNHITVGKGNSIKNTPEAYVPVQHRLDAGFSYKFAERGLTASLNVINVFNAKLFDNYLVPRAGTNFNVKLIYEVSGF</sequence>
<dbReference type="Pfam" id="PF13715">
    <property type="entry name" value="CarbopepD_reg_2"/>
    <property type="match status" value="1"/>
</dbReference>
<dbReference type="InterPro" id="IPR013784">
    <property type="entry name" value="Carb-bd-like_fold"/>
</dbReference>
<comment type="subcellular location">
    <subcellularLocation>
        <location evidence="1 8">Cell outer membrane</location>
        <topology evidence="1 8">Multi-pass membrane protein</topology>
    </subcellularLocation>
</comment>
<evidence type="ECO:0000256" key="5">
    <source>
        <dbReference type="ARBA" id="ARBA00022729"/>
    </source>
</evidence>
<dbReference type="SUPFAM" id="SSF49452">
    <property type="entry name" value="Starch-binding domain-like"/>
    <property type="match status" value="1"/>
</dbReference>
<dbReference type="SUPFAM" id="SSF56935">
    <property type="entry name" value="Porins"/>
    <property type="match status" value="1"/>
</dbReference>
<accession>A0A9E8SLG8</accession>
<evidence type="ECO:0000313" key="11">
    <source>
        <dbReference type="Proteomes" id="UP001164653"/>
    </source>
</evidence>
<organism evidence="10 11">
    <name type="scientific">Dyadobacter pollutisoli</name>
    <dbReference type="NCBI Taxonomy" id="2910158"/>
    <lineage>
        <taxon>Bacteria</taxon>
        <taxon>Pseudomonadati</taxon>
        <taxon>Bacteroidota</taxon>
        <taxon>Cytophagia</taxon>
        <taxon>Cytophagales</taxon>
        <taxon>Spirosomataceae</taxon>
        <taxon>Dyadobacter</taxon>
    </lineage>
</organism>
<name>A0A9E8SLG8_9BACT</name>
<reference evidence="10" key="1">
    <citation type="submission" date="2022-11" db="EMBL/GenBank/DDBJ databases">
        <title>Dyadobacter pollutisoli sp. nov., isolated from plastic dumped soil.</title>
        <authorList>
            <person name="Kim J.M."/>
            <person name="Kim K.R."/>
            <person name="Lee J.K."/>
            <person name="Hao L."/>
            <person name="Jeon C.O."/>
        </authorList>
    </citation>
    <scope>NUCLEOTIDE SEQUENCE</scope>
    <source>
        <strain evidence="10">U1</strain>
    </source>
</reference>
<dbReference type="GO" id="GO:0030246">
    <property type="term" value="F:carbohydrate binding"/>
    <property type="evidence" value="ECO:0007669"/>
    <property type="project" value="InterPro"/>
</dbReference>
<dbReference type="InterPro" id="IPR012910">
    <property type="entry name" value="Plug_dom"/>
</dbReference>
<dbReference type="Gene3D" id="2.40.170.20">
    <property type="entry name" value="TonB-dependent receptor, beta-barrel domain"/>
    <property type="match status" value="1"/>
</dbReference>
<keyword evidence="3 8" id="KW-1134">Transmembrane beta strand</keyword>
<protein>
    <submittedName>
        <fullName evidence="10">TonB-dependent receptor</fullName>
    </submittedName>
</protein>
<gene>
    <name evidence="10" type="ORF">ON006_03540</name>
</gene>
<comment type="similarity">
    <text evidence="8">Belongs to the TonB-dependent receptor family.</text>
</comment>
<keyword evidence="2 8" id="KW-0813">Transport</keyword>
<dbReference type="Pfam" id="PF07715">
    <property type="entry name" value="Plug"/>
    <property type="match status" value="1"/>
</dbReference>
<evidence type="ECO:0000259" key="9">
    <source>
        <dbReference type="Pfam" id="PF07715"/>
    </source>
</evidence>
<evidence type="ECO:0000256" key="6">
    <source>
        <dbReference type="ARBA" id="ARBA00023136"/>
    </source>
</evidence>
<evidence type="ECO:0000256" key="7">
    <source>
        <dbReference type="ARBA" id="ARBA00023237"/>
    </source>
</evidence>
<dbReference type="KEGG" id="dpf:ON006_03540"/>
<dbReference type="Gene3D" id="2.60.40.1120">
    <property type="entry name" value="Carboxypeptidase-like, regulatory domain"/>
    <property type="match status" value="1"/>
</dbReference>
<evidence type="ECO:0000313" key="10">
    <source>
        <dbReference type="EMBL" id="WAC13038.1"/>
    </source>
</evidence>
<dbReference type="InterPro" id="IPR036942">
    <property type="entry name" value="Beta-barrel_TonB_sf"/>
</dbReference>
<keyword evidence="5" id="KW-0732">Signal</keyword>
<dbReference type="EMBL" id="CP112998">
    <property type="protein sequence ID" value="WAC13038.1"/>
    <property type="molecule type" value="Genomic_DNA"/>
</dbReference>
<evidence type="ECO:0000256" key="1">
    <source>
        <dbReference type="ARBA" id="ARBA00004571"/>
    </source>
</evidence>
<dbReference type="PROSITE" id="PS52016">
    <property type="entry name" value="TONB_DEPENDENT_REC_3"/>
    <property type="match status" value="1"/>
</dbReference>
<feature type="domain" description="TonB-dependent receptor plug" evidence="9">
    <location>
        <begin position="122"/>
        <end position="221"/>
    </location>
</feature>
<dbReference type="GO" id="GO:0015344">
    <property type="term" value="F:siderophore uptake transmembrane transporter activity"/>
    <property type="evidence" value="ECO:0007669"/>
    <property type="project" value="TreeGrafter"/>
</dbReference>
<keyword evidence="10" id="KW-0675">Receptor</keyword>
<keyword evidence="7 8" id="KW-0998">Cell outer membrane</keyword>
<dbReference type="RefSeq" id="WP_244823930.1">
    <property type="nucleotide sequence ID" value="NZ_CP112998.1"/>
</dbReference>
<dbReference type="PANTHER" id="PTHR30069">
    <property type="entry name" value="TONB-DEPENDENT OUTER MEMBRANE RECEPTOR"/>
    <property type="match status" value="1"/>
</dbReference>
<dbReference type="PANTHER" id="PTHR30069:SF29">
    <property type="entry name" value="HEMOGLOBIN AND HEMOGLOBIN-HAPTOGLOBIN-BINDING PROTEIN 1-RELATED"/>
    <property type="match status" value="1"/>
</dbReference>
<dbReference type="Proteomes" id="UP001164653">
    <property type="component" value="Chromosome"/>
</dbReference>